<dbReference type="InterPro" id="IPR027463">
    <property type="entry name" value="AcrB_DN_DC_subdom"/>
</dbReference>
<dbReference type="Gene3D" id="1.20.1640.10">
    <property type="entry name" value="Multidrug efflux transporter AcrB transmembrane domain"/>
    <property type="match status" value="2"/>
</dbReference>
<organism evidence="8 9">
    <name type="scientific">Taylorella equigenitalis (strain MCE9)</name>
    <dbReference type="NCBI Taxonomy" id="937774"/>
    <lineage>
        <taxon>Bacteria</taxon>
        <taxon>Pseudomonadati</taxon>
        <taxon>Pseudomonadota</taxon>
        <taxon>Betaproteobacteria</taxon>
        <taxon>Burkholderiales</taxon>
        <taxon>Alcaligenaceae</taxon>
        <taxon>Taylorella</taxon>
    </lineage>
</organism>
<evidence type="ECO:0000313" key="8">
    <source>
        <dbReference type="EMBL" id="ADU92358.1"/>
    </source>
</evidence>
<evidence type="ECO:0000256" key="3">
    <source>
        <dbReference type="ARBA" id="ARBA00022519"/>
    </source>
</evidence>
<keyword evidence="5 7" id="KW-1133">Transmembrane helix</keyword>
<feature type="transmembrane region" description="Helical" evidence="7">
    <location>
        <begin position="849"/>
        <end position="866"/>
    </location>
</feature>
<evidence type="ECO:0000313" key="9">
    <source>
        <dbReference type="Proteomes" id="UP000007472"/>
    </source>
</evidence>
<dbReference type="SUPFAM" id="SSF82714">
    <property type="entry name" value="Multidrug efflux transporter AcrB TolC docking domain, DN and DC subdomains"/>
    <property type="match status" value="2"/>
</dbReference>
<keyword evidence="3" id="KW-0997">Cell inner membrane</keyword>
<evidence type="ECO:0000256" key="4">
    <source>
        <dbReference type="ARBA" id="ARBA00022692"/>
    </source>
</evidence>
<evidence type="ECO:0000256" key="2">
    <source>
        <dbReference type="ARBA" id="ARBA00022475"/>
    </source>
</evidence>
<feature type="transmembrane region" description="Helical" evidence="7">
    <location>
        <begin position="977"/>
        <end position="1003"/>
    </location>
</feature>
<dbReference type="PANTHER" id="PTHR32063">
    <property type="match status" value="1"/>
</dbReference>
<feature type="transmembrane region" description="Helical" evidence="7">
    <location>
        <begin position="517"/>
        <end position="539"/>
    </location>
</feature>
<dbReference type="Gene3D" id="3.30.70.1430">
    <property type="entry name" value="Multidrug efflux transporter AcrB pore domain"/>
    <property type="match status" value="2"/>
</dbReference>
<feature type="transmembrane region" description="Helical" evidence="7">
    <location>
        <begin position="12"/>
        <end position="30"/>
    </location>
</feature>
<feature type="transmembrane region" description="Helical" evidence="7">
    <location>
        <begin position="944"/>
        <end position="965"/>
    </location>
</feature>
<dbReference type="SUPFAM" id="SSF82866">
    <property type="entry name" value="Multidrug efflux transporter AcrB transmembrane domain"/>
    <property type="match status" value="2"/>
</dbReference>
<dbReference type="SUPFAM" id="SSF82693">
    <property type="entry name" value="Multidrug efflux transporter AcrB pore domain, PN1, PN2, PC1 and PC2 subdomains"/>
    <property type="match status" value="3"/>
</dbReference>
<dbReference type="Gene3D" id="3.30.70.1320">
    <property type="entry name" value="Multidrug efflux transporter AcrB pore domain like"/>
    <property type="match status" value="1"/>
</dbReference>
<keyword evidence="4 7" id="KW-0812">Transmembrane</keyword>
<dbReference type="EMBL" id="CP002456">
    <property type="protein sequence ID" value="ADU92358.1"/>
    <property type="molecule type" value="Genomic_DNA"/>
</dbReference>
<dbReference type="Proteomes" id="UP000007472">
    <property type="component" value="Chromosome"/>
</dbReference>
<evidence type="ECO:0000256" key="7">
    <source>
        <dbReference type="SAM" id="Phobius"/>
    </source>
</evidence>
<keyword evidence="6 7" id="KW-0472">Membrane</keyword>
<dbReference type="Gene3D" id="3.30.70.1440">
    <property type="entry name" value="Multidrug efflux transporter AcrB pore domain"/>
    <property type="match status" value="1"/>
</dbReference>
<sequence>MNLSEPFINKPIATTLLAVAMLVAGIFTYFKLPVAPLPNMAIPAIFVTASVPGASPETMSTSVAMPLQRALGTISGIDQISSSSSSGRTTVFAIFKMSKDINDAAREVQAAINKAKPQLPSNMRTPPIYKKLNPSSIPIMVLTLSSETMELSSLYEIASNILAPRLSQVEGVGEVDVGGGSMPAVRVEVNPKKLSSYGISISEVQNAIANSNKLSPRGSIVNNNHQWLISASDTLNKANEYKKIIVKWNANNAIRLKDIAEVFDSVEDEFNHGFFNKKEAVTLIVRKQEEANVIKTVDSIRNQIKEVKASLPDGVDLNISQDRSPSIRATLHETELTLLISVMLVIIIVLIFLRGWRATIIPAVAVPISLLGTFVCMFFMGFSLNIISLMGLIVASGFVVDDSIVVTENISRYIDMGYSPKDAANKGAKEVGTTVLTMSISLILVFLPLLILDEMLARLFFEFSFSLSSAVLISLLVSLTLTPTLCAHVLKKKNIATQNENIFLKFYKSTLKLALKFRFVILLLLMGVLVLNVVLFSSLPKTLFPEQDTGMLRGSFKVDKGTSFQTMIPKLHAYRDIILSDPNVENVSGYVGGRGGASTSYITVQLKPFKDRELSAKQVVEKLRNKLTGVSGARVSLVPQQDIRVGGGQQEEALYEYSLRGSDLRLLEKWGNLVRNSFKKIPEIVNVSNGREDRALQVELKIDREKAKNMGVDMRLLINTINNLYGSRSVSTIYKDLNQYKVILSASKKYAEEISDLEELNFLTPNGELVPLSAFAELEVSNTSTRIKQNNGMLSQSITFDLAKGVTLDQATSAIEHTIKSLRVPVNQIEAKFAGSADKFKEVTKQQPLVLLLTIFMLYIVLGILYESFIHPLTILSTLPSAGIGAFLALKLVDMQFSVIALIGVFLLIGIVMKNAIIMIDFALDRQRREKLSSKEAIYEACIVRFRPILMTTFAAIFGALPLILATGAGVEMRQPLGVTIVGGLIMSQLLTLYTTPVMYVYLDKIFNREKNAYKAKTV</sequence>
<feature type="transmembrane region" description="Helical" evidence="7">
    <location>
        <begin position="431"/>
        <end position="451"/>
    </location>
</feature>
<name>A0A654KIQ7_TAYEM</name>
<keyword evidence="1" id="KW-0813">Transport</keyword>
<dbReference type="AlphaFoldDB" id="A0A654KIQ7"/>
<dbReference type="FunFam" id="3.30.70.1430:FF:000001">
    <property type="entry name" value="Efflux pump membrane transporter"/>
    <property type="match status" value="1"/>
</dbReference>
<feature type="transmembrane region" description="Helical" evidence="7">
    <location>
        <begin position="360"/>
        <end position="380"/>
    </location>
</feature>
<dbReference type="GO" id="GO:0042910">
    <property type="term" value="F:xenobiotic transmembrane transporter activity"/>
    <property type="evidence" value="ECO:0007669"/>
    <property type="project" value="TreeGrafter"/>
</dbReference>
<reference evidence="8 9" key="1">
    <citation type="journal article" date="2011" name="J. Bacteriol.">
        <title>Genome sequence of Taylorella equigenitalis MCE9, the causative agent of contagious equine metritis.</title>
        <authorList>
            <person name="Hebert L."/>
            <person name="Moumen B."/>
            <person name="Duquesne F."/>
            <person name="Breuil M.F."/>
            <person name="Laugier C."/>
            <person name="Batto J.M."/>
            <person name="Renault P."/>
            <person name="Petry S."/>
        </authorList>
    </citation>
    <scope>NUCLEOTIDE SEQUENCE [LARGE SCALE GENOMIC DNA]</scope>
    <source>
        <strain evidence="8 9">MCE9</strain>
    </source>
</reference>
<evidence type="ECO:0000256" key="5">
    <source>
        <dbReference type="ARBA" id="ARBA00022989"/>
    </source>
</evidence>
<accession>A0A654KIQ7</accession>
<dbReference type="Pfam" id="PF00873">
    <property type="entry name" value="ACR_tran"/>
    <property type="match status" value="1"/>
</dbReference>
<evidence type="ECO:0000256" key="1">
    <source>
        <dbReference type="ARBA" id="ARBA00022448"/>
    </source>
</evidence>
<feature type="transmembrane region" description="Helical" evidence="7">
    <location>
        <begin position="336"/>
        <end position="353"/>
    </location>
</feature>
<evidence type="ECO:0000256" key="6">
    <source>
        <dbReference type="ARBA" id="ARBA00023136"/>
    </source>
</evidence>
<dbReference type="Gene3D" id="3.30.2090.10">
    <property type="entry name" value="Multidrug efflux transporter AcrB TolC docking domain, DN and DC subdomains"/>
    <property type="match status" value="2"/>
</dbReference>
<dbReference type="PANTHER" id="PTHR32063:SF34">
    <property type="entry name" value="MULTIDRUG RESISTANCE PROTEIN MDTC"/>
    <property type="match status" value="1"/>
</dbReference>
<feature type="transmembrane region" description="Helical" evidence="7">
    <location>
        <begin position="463"/>
        <end position="490"/>
    </location>
</feature>
<proteinExistence type="predicted"/>
<protein>
    <submittedName>
        <fullName evidence="8">Cobalt-zinc-cadmium resistance protein CzcA Cation efflux system protein CusA</fullName>
    </submittedName>
</protein>
<dbReference type="GO" id="GO:0005886">
    <property type="term" value="C:plasma membrane"/>
    <property type="evidence" value="ECO:0007669"/>
    <property type="project" value="TreeGrafter"/>
</dbReference>
<keyword evidence="2" id="KW-1003">Cell membrane</keyword>
<dbReference type="InterPro" id="IPR001036">
    <property type="entry name" value="Acrflvin-R"/>
</dbReference>
<dbReference type="KEGG" id="teq:TEQUI_1444"/>
<gene>
    <name evidence="8" type="ordered locus">TEQUI_1444</name>
</gene>
<feature type="transmembrane region" description="Helical" evidence="7">
    <location>
        <begin position="899"/>
        <end position="924"/>
    </location>
</feature>
<dbReference type="PRINTS" id="PR00702">
    <property type="entry name" value="ACRIFLAVINRP"/>
</dbReference>